<dbReference type="SMART" id="SM00341">
    <property type="entry name" value="HRDC"/>
    <property type="match status" value="1"/>
</dbReference>
<dbReference type="OrthoDB" id="9800549at2"/>
<dbReference type="GO" id="GO:0033890">
    <property type="term" value="F:ribonuclease D activity"/>
    <property type="evidence" value="ECO:0007669"/>
    <property type="project" value="UniProtKB-UniRule"/>
</dbReference>
<proteinExistence type="inferred from homology"/>
<keyword evidence="9" id="KW-1185">Reference proteome</keyword>
<keyword evidence="2 6" id="KW-0819">tRNA processing</keyword>
<dbReference type="Gene3D" id="3.30.420.10">
    <property type="entry name" value="Ribonuclease H-like superfamily/Ribonuclease H"/>
    <property type="match status" value="1"/>
</dbReference>
<sequence length="391" mass="44884">MSLFPKISATPIAWVAQDTQLAHLCTQISTSTTALDTEFVRVDTFYPQPGLIQMADARGQIYLLDPLVLKQLDPLRTLMRDKNQLKLIHSCSEDLEVFYQWLGVWPQGLLDTQIAAAFAGLGQGIGYQRLVSQILDIHLDKGETRSDWRQRPLTASQCDYAAQDVLYLHQVWEYLRQRLEARGYLAWCLQDCQHLVQEAQEGTSPQEAYLKVKQAWKLQGVHLYALSLLCAWREQHAREVNLPRNRLGSDAFLWEVAAHLPQQRSALTRLENTQAVPLRRYAETWLELVAQARQAPAEVWPLDLPIPTSAHYKSQLQALKKALKALAHRLDLPTEILVRKRHLMDYLHASLRQQAYTLPISWTGWRRQHLLPALEHALQQEGIRPPPVQES</sequence>
<dbReference type="Proteomes" id="UP000242999">
    <property type="component" value="Unassembled WGS sequence"/>
</dbReference>
<evidence type="ECO:0000256" key="2">
    <source>
        <dbReference type="ARBA" id="ARBA00022694"/>
    </source>
</evidence>
<dbReference type="SUPFAM" id="SSF53098">
    <property type="entry name" value="Ribonuclease H-like"/>
    <property type="match status" value="1"/>
</dbReference>
<comment type="cofactor">
    <cofactor evidence="6">
        <name>a divalent metal cation</name>
        <dbReference type="ChEBI" id="CHEBI:60240"/>
    </cofactor>
</comment>
<dbReference type="GO" id="GO:0003676">
    <property type="term" value="F:nucleic acid binding"/>
    <property type="evidence" value="ECO:0007669"/>
    <property type="project" value="InterPro"/>
</dbReference>
<dbReference type="InterPro" id="IPR044876">
    <property type="entry name" value="HRDC_dom_sf"/>
</dbReference>
<dbReference type="EMBL" id="FNYH01000001">
    <property type="protein sequence ID" value="SEI41368.1"/>
    <property type="molecule type" value="Genomic_DNA"/>
</dbReference>
<dbReference type="InterPro" id="IPR012337">
    <property type="entry name" value="RNaseH-like_sf"/>
</dbReference>
<evidence type="ECO:0000256" key="3">
    <source>
        <dbReference type="ARBA" id="ARBA00022722"/>
    </source>
</evidence>
<dbReference type="GO" id="GO:0000166">
    <property type="term" value="F:nucleotide binding"/>
    <property type="evidence" value="ECO:0007669"/>
    <property type="project" value="InterPro"/>
</dbReference>
<keyword evidence="4 6" id="KW-0378">Hydrolase</keyword>
<dbReference type="SUPFAM" id="SSF47819">
    <property type="entry name" value="HRDC-like"/>
    <property type="match status" value="2"/>
</dbReference>
<dbReference type="Pfam" id="PF01612">
    <property type="entry name" value="DNA_pol_A_exo1"/>
    <property type="match status" value="1"/>
</dbReference>
<protein>
    <recommendedName>
        <fullName evidence="6">Ribonuclease D</fullName>
        <shortName evidence="6">RNase D</shortName>
        <ecNumber evidence="6">3.1.13.5</ecNumber>
    </recommendedName>
</protein>
<dbReference type="GO" id="GO:0042780">
    <property type="term" value="P:tRNA 3'-end processing"/>
    <property type="evidence" value="ECO:0007669"/>
    <property type="project" value="UniProtKB-UniRule"/>
</dbReference>
<dbReference type="PROSITE" id="PS50967">
    <property type="entry name" value="HRDC"/>
    <property type="match status" value="1"/>
</dbReference>
<dbReference type="NCBIfam" id="TIGR01388">
    <property type="entry name" value="rnd"/>
    <property type="match status" value="1"/>
</dbReference>
<name>A0A1H6QCB2_9GAMM</name>
<dbReference type="PANTHER" id="PTHR47649">
    <property type="entry name" value="RIBONUCLEASE D"/>
    <property type="match status" value="1"/>
</dbReference>
<dbReference type="InterPro" id="IPR036397">
    <property type="entry name" value="RNaseH_sf"/>
</dbReference>
<dbReference type="InterPro" id="IPR002562">
    <property type="entry name" value="3'-5'_exonuclease_dom"/>
</dbReference>
<evidence type="ECO:0000256" key="1">
    <source>
        <dbReference type="ARBA" id="ARBA00022490"/>
    </source>
</evidence>
<dbReference type="InterPro" id="IPR051086">
    <property type="entry name" value="RNase_D-like"/>
</dbReference>
<keyword evidence="3 6" id="KW-0540">Nuclease</keyword>
<feature type="domain" description="HRDC" evidence="7">
    <location>
        <begin position="219"/>
        <end position="299"/>
    </location>
</feature>
<dbReference type="SMART" id="SM00474">
    <property type="entry name" value="35EXOc"/>
    <property type="match status" value="1"/>
</dbReference>
<comment type="subcellular location">
    <subcellularLocation>
        <location evidence="6">Cytoplasm</location>
    </subcellularLocation>
</comment>
<evidence type="ECO:0000256" key="5">
    <source>
        <dbReference type="ARBA" id="ARBA00022839"/>
    </source>
</evidence>
<dbReference type="PANTHER" id="PTHR47649:SF1">
    <property type="entry name" value="RIBONUCLEASE D"/>
    <property type="match status" value="1"/>
</dbReference>
<comment type="similarity">
    <text evidence="6">Belongs to the RNase D family.</text>
</comment>
<dbReference type="Pfam" id="PF21293">
    <property type="entry name" value="RNAseD_HRDC_C"/>
    <property type="match status" value="1"/>
</dbReference>
<dbReference type="InterPro" id="IPR002121">
    <property type="entry name" value="HRDC_dom"/>
</dbReference>
<dbReference type="InterPro" id="IPR010997">
    <property type="entry name" value="HRDC-like_sf"/>
</dbReference>
<evidence type="ECO:0000259" key="7">
    <source>
        <dbReference type="PROSITE" id="PS50967"/>
    </source>
</evidence>
<dbReference type="EC" id="3.1.13.5" evidence="6"/>
<dbReference type="HAMAP" id="MF_01899">
    <property type="entry name" value="RNase_D"/>
    <property type="match status" value="1"/>
</dbReference>
<dbReference type="InterPro" id="IPR006292">
    <property type="entry name" value="RNase_D"/>
</dbReference>
<evidence type="ECO:0000256" key="6">
    <source>
        <dbReference type="HAMAP-Rule" id="MF_01899"/>
    </source>
</evidence>
<dbReference type="Pfam" id="PF00570">
    <property type="entry name" value="HRDC"/>
    <property type="match status" value="1"/>
</dbReference>
<accession>A0A1H6QCB2</accession>
<dbReference type="GO" id="GO:0008408">
    <property type="term" value="F:3'-5' exonuclease activity"/>
    <property type="evidence" value="ECO:0007669"/>
    <property type="project" value="InterPro"/>
</dbReference>
<reference evidence="9" key="1">
    <citation type="submission" date="2016-10" db="EMBL/GenBank/DDBJ databases">
        <authorList>
            <person name="Varghese N."/>
            <person name="Submissions S."/>
        </authorList>
    </citation>
    <scope>NUCLEOTIDE SEQUENCE [LARGE SCALE GENOMIC DNA]</scope>
    <source>
        <strain evidence="9">DSM 7165</strain>
    </source>
</reference>
<dbReference type="Gene3D" id="1.10.150.80">
    <property type="entry name" value="HRDC domain"/>
    <property type="match status" value="2"/>
</dbReference>
<keyword evidence="1 6" id="KW-0963">Cytoplasm</keyword>
<evidence type="ECO:0000256" key="4">
    <source>
        <dbReference type="ARBA" id="ARBA00022801"/>
    </source>
</evidence>
<dbReference type="GO" id="GO:0005737">
    <property type="term" value="C:cytoplasm"/>
    <property type="evidence" value="ECO:0007669"/>
    <property type="project" value="UniProtKB-SubCell"/>
</dbReference>
<dbReference type="InterPro" id="IPR048579">
    <property type="entry name" value="RNAseD_HRDC_C"/>
</dbReference>
<organism evidence="8 9">
    <name type="scientific">Allopseudospirillum japonicum</name>
    <dbReference type="NCBI Taxonomy" id="64971"/>
    <lineage>
        <taxon>Bacteria</taxon>
        <taxon>Pseudomonadati</taxon>
        <taxon>Pseudomonadota</taxon>
        <taxon>Gammaproteobacteria</taxon>
        <taxon>Oceanospirillales</taxon>
        <taxon>Oceanospirillaceae</taxon>
        <taxon>Allopseudospirillum</taxon>
    </lineage>
</organism>
<comment type="catalytic activity">
    <reaction evidence="6">
        <text>Exonucleolytic cleavage that removes extra residues from the 3'-terminus of tRNA to produce 5'-mononucleotides.</text>
        <dbReference type="EC" id="3.1.13.5"/>
    </reaction>
</comment>
<keyword evidence="5 6" id="KW-0269">Exonuclease</keyword>
<dbReference type="CDD" id="cd06142">
    <property type="entry name" value="RNaseD_exo"/>
    <property type="match status" value="1"/>
</dbReference>
<evidence type="ECO:0000313" key="8">
    <source>
        <dbReference type="EMBL" id="SEI41368.1"/>
    </source>
</evidence>
<dbReference type="AlphaFoldDB" id="A0A1H6QCB2"/>
<evidence type="ECO:0000313" key="9">
    <source>
        <dbReference type="Proteomes" id="UP000242999"/>
    </source>
</evidence>
<dbReference type="STRING" id="64971.SAMN05421831_101380"/>
<comment type="function">
    <text evidence="6">Exonuclease involved in the 3' processing of various precursor tRNAs. Initiates hydrolysis at the 3'-terminus of an RNA molecule and releases 5'-mononucleotides.</text>
</comment>
<gene>
    <name evidence="6" type="primary">rnd</name>
    <name evidence="8" type="ORF">SAMN05421831_101380</name>
</gene>
<dbReference type="RefSeq" id="WP_093308248.1">
    <property type="nucleotide sequence ID" value="NZ_FNYH01000001.1"/>
</dbReference>